<feature type="transmembrane region" description="Helical" evidence="2">
    <location>
        <begin position="245"/>
        <end position="267"/>
    </location>
</feature>
<feature type="transmembrane region" description="Helical" evidence="2">
    <location>
        <begin position="207"/>
        <end position="233"/>
    </location>
</feature>
<sequence length="326" mass="35958">MADGVELIYIQMCHGTPNANPRMHDAPATPSPDIPPTPSTNSEDHPEANTGETILHIAVGKDKLEEVREILKDCKFEVNAENLRGETALEIAVNKKYRDIERLLMDNSQVSAFVDRLYRDRQAYVDAANAILVGAALVASITYSGSSLLPASPPDPVNTTAVKAFWAFNSLSFYSAVATVLAAAYGAMPIFHHVFIGQVVKSVKKKLVLATYLLMFSVLCVLGAFTSCAFARLPPNLGKQYKILTIAPFGVAVCIGILLVFSAELIWGMPTFAYLFIPIQLSKYLFVHFPQLIWQFMKRSDTHNKYCKSSKDEHVQERSTSLDALP</sequence>
<evidence type="ECO:0008006" key="5">
    <source>
        <dbReference type="Google" id="ProtNLM"/>
    </source>
</evidence>
<proteinExistence type="predicted"/>
<dbReference type="EMBL" id="OZ023717">
    <property type="protein sequence ID" value="CAK9866588.1"/>
    <property type="molecule type" value="Genomic_DNA"/>
</dbReference>
<evidence type="ECO:0000256" key="2">
    <source>
        <dbReference type="SAM" id="Phobius"/>
    </source>
</evidence>
<organism evidence="3 4">
    <name type="scientific">Sphagnum jensenii</name>
    <dbReference type="NCBI Taxonomy" id="128206"/>
    <lineage>
        <taxon>Eukaryota</taxon>
        <taxon>Viridiplantae</taxon>
        <taxon>Streptophyta</taxon>
        <taxon>Embryophyta</taxon>
        <taxon>Bryophyta</taxon>
        <taxon>Sphagnophytina</taxon>
        <taxon>Sphagnopsida</taxon>
        <taxon>Sphagnales</taxon>
        <taxon>Sphagnaceae</taxon>
        <taxon>Sphagnum</taxon>
    </lineage>
</organism>
<accession>A0ABP1AVI8</accession>
<reference evidence="3" key="1">
    <citation type="submission" date="2024-03" db="EMBL/GenBank/DDBJ databases">
        <authorList>
            <consortium name="ELIXIR-Norway"/>
            <consortium name="Elixir Norway"/>
        </authorList>
    </citation>
    <scope>NUCLEOTIDE SEQUENCE</scope>
</reference>
<dbReference type="Gene3D" id="1.25.40.20">
    <property type="entry name" value="Ankyrin repeat-containing domain"/>
    <property type="match status" value="1"/>
</dbReference>
<evidence type="ECO:0000256" key="1">
    <source>
        <dbReference type="SAM" id="MobiDB-lite"/>
    </source>
</evidence>
<dbReference type="Pfam" id="PF12796">
    <property type="entry name" value="Ank_2"/>
    <property type="match status" value="1"/>
</dbReference>
<name>A0ABP1AVI8_9BRYO</name>
<dbReference type="InterPro" id="IPR036770">
    <property type="entry name" value="Ankyrin_rpt-contain_sf"/>
</dbReference>
<gene>
    <name evidence="3" type="ORF">CSSPJE1EN2_LOCUS9583</name>
</gene>
<evidence type="ECO:0000313" key="3">
    <source>
        <dbReference type="EMBL" id="CAK9866588.1"/>
    </source>
</evidence>
<feature type="transmembrane region" description="Helical" evidence="2">
    <location>
        <begin position="123"/>
        <end position="144"/>
    </location>
</feature>
<feature type="transmembrane region" description="Helical" evidence="2">
    <location>
        <begin position="164"/>
        <end position="186"/>
    </location>
</feature>
<evidence type="ECO:0000313" key="4">
    <source>
        <dbReference type="Proteomes" id="UP001497522"/>
    </source>
</evidence>
<protein>
    <recommendedName>
        <fullName evidence="5">PGG domain-containing protein</fullName>
    </recommendedName>
</protein>
<feature type="compositionally biased region" description="Pro residues" evidence="1">
    <location>
        <begin position="29"/>
        <end position="38"/>
    </location>
</feature>
<dbReference type="Proteomes" id="UP001497522">
    <property type="component" value="Chromosome 16"/>
</dbReference>
<feature type="region of interest" description="Disordered" evidence="1">
    <location>
        <begin position="18"/>
        <end position="48"/>
    </location>
</feature>
<keyword evidence="2" id="KW-1133">Transmembrane helix</keyword>
<keyword evidence="2" id="KW-0472">Membrane</keyword>
<dbReference type="InterPro" id="IPR002110">
    <property type="entry name" value="Ankyrin_rpt"/>
</dbReference>
<keyword evidence="2" id="KW-0812">Transmembrane</keyword>
<keyword evidence="4" id="KW-1185">Reference proteome</keyword>
<dbReference type="SUPFAM" id="SSF48403">
    <property type="entry name" value="Ankyrin repeat"/>
    <property type="match status" value="1"/>
</dbReference>